<reference evidence="1 2" key="1">
    <citation type="submission" date="2019-01" db="EMBL/GenBank/DDBJ databases">
        <title>Genome sequences of marine Pseudoalteromonas species.</title>
        <authorList>
            <person name="Boraston A.B."/>
            <person name="Hehemann J.-H."/>
            <person name="Vickers C.J."/>
            <person name="Salama-Alber O."/>
            <person name="Abe K."/>
            <person name="Hettle A.J."/>
        </authorList>
    </citation>
    <scope>NUCLEOTIDE SEQUENCE [LARGE SCALE GENOMIC DNA]</scope>
    <source>
        <strain evidence="1 2">PS42</strain>
    </source>
</reference>
<name>A0AB73BIM7_9GAMM</name>
<evidence type="ECO:0000313" key="1">
    <source>
        <dbReference type="EMBL" id="KAA1162031.1"/>
    </source>
</evidence>
<protein>
    <recommendedName>
        <fullName evidence="3">Asparagine synthetase domain-containing protein</fullName>
    </recommendedName>
</protein>
<evidence type="ECO:0008006" key="3">
    <source>
        <dbReference type="Google" id="ProtNLM"/>
    </source>
</evidence>
<organism evidence="1 2">
    <name type="scientific">Pseudoalteromonas fuliginea</name>
    <dbReference type="NCBI Taxonomy" id="1872678"/>
    <lineage>
        <taxon>Bacteria</taxon>
        <taxon>Pseudomonadati</taxon>
        <taxon>Pseudomonadota</taxon>
        <taxon>Gammaproteobacteria</taxon>
        <taxon>Alteromonadales</taxon>
        <taxon>Pseudoalteromonadaceae</taxon>
        <taxon>Pseudoalteromonas</taxon>
    </lineage>
</organism>
<accession>A0AB73BIM7</accession>
<dbReference type="Proteomes" id="UP000324162">
    <property type="component" value="Unassembled WGS sequence"/>
</dbReference>
<gene>
    <name evidence="1" type="ORF">EU508_06370</name>
</gene>
<dbReference type="RefSeq" id="WP_149613873.1">
    <property type="nucleotide sequence ID" value="NZ_SEUK01000045.1"/>
</dbReference>
<proteinExistence type="predicted"/>
<dbReference type="EMBL" id="SEUK01000045">
    <property type="protein sequence ID" value="KAA1162031.1"/>
    <property type="molecule type" value="Genomic_DNA"/>
</dbReference>
<dbReference type="AlphaFoldDB" id="A0AB73BIM7"/>
<comment type="caution">
    <text evidence="1">The sequence shown here is derived from an EMBL/GenBank/DDBJ whole genome shotgun (WGS) entry which is preliminary data.</text>
</comment>
<sequence>MSKLIVSTNEESVRDIIDITTEAGVKLSNSSFKKYYSVASFKKINFDNENFYTCEEGAITSAGSLIYNERIGCVALKSILVEFIKHRNVKKIKQHIIGNYVLVIELEGELYIFGDSNDVFDIFYHSNKEQWTVSNSLFDASKKNSPVVSYNNLIESIFQNGILDNGTIFKNIFRLKGDEFIYVCLSDKSFNIIKHEEVKVDNVTDDSLAKSCESLANSIAKAFKDIAICMTGGLDSRLLLSSYLTCGSKPNLFYGVGNSSLTNTKKEDLDINKLIAKRFDLELNVMDWEVDNAFSCNWEALTNKVGFLSTVYSGIESVHNELGELAGSRFIDFGYFGEPFRNIEVLAESTRVSYTTEQFVDELYINQELKKSLKKVDYRDYRLSLINKVKKLCESKAIDDNQITKDDFCKIHNEYRKSADTVLINLANYYCYSINLLSLHKIETAVKTYPALEKENSKLLLKIINKLQPEILKIPIFSHCKPYTLDGTELEIKSTGGNSFKKVLKNKLRKFDVVKKAVHLFRAKKKNNGINSKVEKKLISMLDESILMSTFSKRTFDYCDLRRFSKYIQTMKIINSMKKKE</sequence>
<evidence type="ECO:0000313" key="2">
    <source>
        <dbReference type="Proteomes" id="UP000324162"/>
    </source>
</evidence>